<comment type="caution">
    <text evidence="2">The sequence shown here is derived from an EMBL/GenBank/DDBJ whole genome shotgun (WGS) entry which is preliminary data.</text>
</comment>
<keyword evidence="3" id="KW-1185">Reference proteome</keyword>
<dbReference type="Proteomes" id="UP000811481">
    <property type="component" value="Unassembled WGS sequence"/>
</dbReference>
<reference evidence="2" key="1">
    <citation type="submission" date="2021-04" db="EMBL/GenBank/DDBJ databases">
        <title>Draft genome sequence of StrPh-CL8, a phytoplasma strain causing strawberry phyllody in Chile.</title>
        <authorList>
            <person name="Cui W."/>
            <person name="Zamorano A."/>
            <person name="Fiore N."/>
        </authorList>
    </citation>
    <scope>NUCLEOTIDE SEQUENCE [LARGE SCALE GENOMIC DNA]</scope>
    <source>
        <strain evidence="2">StrPh-Cl</strain>
    </source>
</reference>
<evidence type="ECO:0000313" key="2">
    <source>
        <dbReference type="EMBL" id="MBS2126280.1"/>
    </source>
</evidence>
<dbReference type="InterPro" id="IPR021970">
    <property type="entry name" value="SVM_signal"/>
</dbReference>
<protein>
    <submittedName>
        <fullName evidence="2">SVM family protein</fullName>
    </submittedName>
</protein>
<sequence>MFKSKNQFKTIYLCLIVFIGLLFLFNNHQVMAMDNNFNIQNEINTINDRIWKFSYERNQIAIKIFSLSSDETNNEERNLLQRLHKNLVSLILNLQQQLHLLQ</sequence>
<dbReference type="Pfam" id="PF12113">
    <property type="entry name" value="SVM_signal"/>
    <property type="match status" value="1"/>
</dbReference>
<evidence type="ECO:0000313" key="3">
    <source>
        <dbReference type="Proteomes" id="UP000811481"/>
    </source>
</evidence>
<accession>A0ABS5K307</accession>
<proteinExistence type="predicted"/>
<feature type="domain" description="Sequence-variable mosaic (SVM) signal sequence" evidence="1">
    <location>
        <begin position="1"/>
        <end position="33"/>
    </location>
</feature>
<dbReference type="EMBL" id="JAGVRH010000002">
    <property type="protein sequence ID" value="MBS2126280.1"/>
    <property type="molecule type" value="Genomic_DNA"/>
</dbReference>
<name>A0ABS5K307_9MOLU</name>
<evidence type="ECO:0000259" key="1">
    <source>
        <dbReference type="Pfam" id="PF12113"/>
    </source>
</evidence>
<gene>
    <name evidence="2" type="ORF">J8J04_01005</name>
</gene>
<dbReference type="RefSeq" id="WP_212331045.1">
    <property type="nucleotide sequence ID" value="NZ_JAGVRH010000002.1"/>
</dbReference>
<organism evidence="2 3">
    <name type="scientific">'Fragaria x ananassa' phyllody phytoplasma</name>
    <dbReference type="NCBI Taxonomy" id="2358428"/>
    <lineage>
        <taxon>Bacteria</taxon>
        <taxon>Bacillati</taxon>
        <taxon>Mycoplasmatota</taxon>
        <taxon>Mollicutes</taxon>
        <taxon>Acholeplasmatales</taxon>
        <taxon>Acholeplasmataceae</taxon>
        <taxon>Candidatus Phytoplasma</taxon>
        <taxon>16SrXIII (Mexican periwinkle virescence group)</taxon>
    </lineage>
</organism>